<feature type="compositionally biased region" description="Low complexity" evidence="3">
    <location>
        <begin position="84"/>
        <end position="97"/>
    </location>
</feature>
<accession>X6MFL3</accession>
<sequence>MPHDTVGMNVVISSQLPKKGEVMYLEEDIKSVDDELVSGHTFVALIEIITDKKTTIRSLQYWTDVNSKTTTDSVSQPEPHRQSSRQSQQPLQQSSSQTAELLQPSQTQRNDTKKNPTFGYACCICVGGAHVDCQLLRVLWKNTTETPLQVLQSQELAKVVLEIKKSATVKPYFFSKPLGTIVGLEGNDFVFVGKVLQSIEK</sequence>
<reference evidence="4 5" key="1">
    <citation type="journal article" date="2013" name="Curr. Biol.">
        <title>The Genome of the Foraminiferan Reticulomyxa filosa.</title>
        <authorList>
            <person name="Glockner G."/>
            <person name="Hulsmann N."/>
            <person name="Schleicher M."/>
            <person name="Noegel A.A."/>
            <person name="Eichinger L."/>
            <person name="Gallinger C."/>
            <person name="Pawlowski J."/>
            <person name="Sierra R."/>
            <person name="Euteneuer U."/>
            <person name="Pillet L."/>
            <person name="Moustafa A."/>
            <person name="Platzer M."/>
            <person name="Groth M."/>
            <person name="Szafranski K."/>
            <person name="Schliwa M."/>
        </authorList>
    </citation>
    <scope>NUCLEOTIDE SEQUENCE [LARGE SCALE GENOMIC DNA]</scope>
</reference>
<organism evidence="4 5">
    <name type="scientific">Reticulomyxa filosa</name>
    <dbReference type="NCBI Taxonomy" id="46433"/>
    <lineage>
        <taxon>Eukaryota</taxon>
        <taxon>Sar</taxon>
        <taxon>Rhizaria</taxon>
        <taxon>Retaria</taxon>
        <taxon>Foraminifera</taxon>
        <taxon>Monothalamids</taxon>
        <taxon>Reticulomyxidae</taxon>
        <taxon>Reticulomyxa</taxon>
    </lineage>
</organism>
<evidence type="ECO:0000313" key="4">
    <source>
        <dbReference type="EMBL" id="ETO12431.1"/>
    </source>
</evidence>
<feature type="compositionally biased region" description="Polar residues" evidence="3">
    <location>
        <begin position="98"/>
        <end position="109"/>
    </location>
</feature>
<dbReference type="GO" id="GO:0005525">
    <property type="term" value="F:GTP binding"/>
    <property type="evidence" value="ECO:0007669"/>
    <property type="project" value="UniProtKB-KW"/>
</dbReference>
<protein>
    <submittedName>
        <fullName evidence="4">Uncharacterized protein</fullName>
    </submittedName>
</protein>
<dbReference type="Proteomes" id="UP000023152">
    <property type="component" value="Unassembled WGS sequence"/>
</dbReference>
<dbReference type="InterPro" id="IPR009001">
    <property type="entry name" value="Transl_elong_EF1A/Init_IF2_C"/>
</dbReference>
<dbReference type="EMBL" id="ASPP01021402">
    <property type="protein sequence ID" value="ETO12431.1"/>
    <property type="molecule type" value="Genomic_DNA"/>
</dbReference>
<evidence type="ECO:0000256" key="2">
    <source>
        <dbReference type="ARBA" id="ARBA00023134"/>
    </source>
</evidence>
<evidence type="ECO:0000256" key="1">
    <source>
        <dbReference type="ARBA" id="ARBA00022741"/>
    </source>
</evidence>
<name>X6MFL3_RETFI</name>
<dbReference type="AlphaFoldDB" id="X6MFL3"/>
<feature type="region of interest" description="Disordered" evidence="3">
    <location>
        <begin position="68"/>
        <end position="112"/>
    </location>
</feature>
<keyword evidence="5" id="KW-1185">Reference proteome</keyword>
<dbReference type="SUPFAM" id="SSF50465">
    <property type="entry name" value="EF-Tu/eEF-1alpha/eIF2-gamma C-terminal domain"/>
    <property type="match status" value="1"/>
</dbReference>
<evidence type="ECO:0000256" key="3">
    <source>
        <dbReference type="SAM" id="MobiDB-lite"/>
    </source>
</evidence>
<evidence type="ECO:0000313" key="5">
    <source>
        <dbReference type="Proteomes" id="UP000023152"/>
    </source>
</evidence>
<keyword evidence="2" id="KW-0342">GTP-binding</keyword>
<dbReference type="Gene3D" id="2.40.30.10">
    <property type="entry name" value="Translation factors"/>
    <property type="match status" value="1"/>
</dbReference>
<comment type="caution">
    <text evidence="4">The sequence shown here is derived from an EMBL/GenBank/DDBJ whole genome shotgun (WGS) entry which is preliminary data.</text>
</comment>
<keyword evidence="1" id="KW-0547">Nucleotide-binding</keyword>
<gene>
    <name evidence="4" type="ORF">RFI_24945</name>
</gene>
<proteinExistence type="predicted"/>